<dbReference type="Pfam" id="PF02384">
    <property type="entry name" value="N6_Mtase"/>
    <property type="match status" value="1"/>
</dbReference>
<dbReference type="CDD" id="cd02440">
    <property type="entry name" value="AdoMet_MTases"/>
    <property type="match status" value="1"/>
</dbReference>
<dbReference type="GO" id="GO:0003677">
    <property type="term" value="F:DNA binding"/>
    <property type="evidence" value="ECO:0007669"/>
    <property type="project" value="UniProtKB-KW"/>
</dbReference>
<dbReference type="PRINTS" id="PR00507">
    <property type="entry name" value="N12N6MTFRASE"/>
</dbReference>
<evidence type="ECO:0000313" key="4">
    <source>
        <dbReference type="EMBL" id="PDV99451.1"/>
    </source>
</evidence>
<dbReference type="AlphaFoldDB" id="A0A2H3KZJ2"/>
<proteinExistence type="predicted"/>
<sequence>MYANAFRKLYYHLYSNSNASRAERIMSDLSSLLLCKVIGERNGKKELLEQFLDGKGSANSILLPMLHEAFPHLVDNEDRFSLEDAVLRYALQEIISLPLTGAPAHVLGEAFQSLIGPRLRGDKGQFFTPKSLVRSIINVLQPTEGAKIVDPACGTGGFLVEVQAFLENSRGSRKKRLTLIGIDKDRDLARLAEAILEIVAPNHATVLNQNSLDLKSLALLPEETNPFNADYVITNPPFGANIKITDSAILKNFALGYRWNQNKGGIWEQNPNIREAQDPQILFIELCIKLLKPSGMMGIVLPEGVFGNSTYGYVWDFIRSQGEIFALIDCPRTTFQPGTDTKTNVLFFRKANSTGQTTKTNMVWTAVAIHCGHDRRGRNTMASGDPYPDDFKTIGETFVTREMANGLWQQVNIKDPYYLVPRYYDKSPLSDISRDDPRFEIELVSLREMAKSGHLKIRKGHEVGSEAYGTGDIPFVRTSDISNYEVSIDPTRSVSEEVYEEYAPLQQLAPGDILIVSDGRYRIGRTAILHSHNYKCVVQSHVKIITVTDKSPINSIELLYLLSLPMVQHQIRNLVFIQSTLGALGSRIGDICIPKPKRNTQWHDTIEEFRQLIEQRAKLLTRLREFDNDSFEL</sequence>
<evidence type="ECO:0000256" key="2">
    <source>
        <dbReference type="ARBA" id="ARBA00023125"/>
    </source>
</evidence>
<dbReference type="InterPro" id="IPR052916">
    <property type="entry name" value="Type-I_RE_MTase_Subunit"/>
</dbReference>
<accession>A0A2H3KZJ2</accession>
<evidence type="ECO:0000256" key="1">
    <source>
        <dbReference type="ARBA" id="ARBA00022747"/>
    </source>
</evidence>
<dbReference type="Proteomes" id="UP000220922">
    <property type="component" value="Unassembled WGS sequence"/>
</dbReference>
<dbReference type="InterPro" id="IPR003356">
    <property type="entry name" value="DNA_methylase_A-5"/>
</dbReference>
<evidence type="ECO:0000313" key="5">
    <source>
        <dbReference type="Proteomes" id="UP000220922"/>
    </source>
</evidence>
<keyword evidence="5" id="KW-1185">Reference proteome</keyword>
<keyword evidence="1" id="KW-0680">Restriction system</keyword>
<name>A0A2H3KZJ2_9CHLR</name>
<gene>
    <name evidence="4" type="ORF">A9Q02_12440</name>
</gene>
<dbReference type="Gene3D" id="3.40.50.150">
    <property type="entry name" value="Vaccinia Virus protein VP39"/>
    <property type="match status" value="1"/>
</dbReference>
<feature type="domain" description="DNA methylase adenine-specific" evidence="3">
    <location>
        <begin position="106"/>
        <end position="411"/>
    </location>
</feature>
<dbReference type="SUPFAM" id="SSF116734">
    <property type="entry name" value="DNA methylase specificity domain"/>
    <property type="match status" value="1"/>
</dbReference>
<dbReference type="PANTHER" id="PTHR42998:SF1">
    <property type="entry name" value="TYPE I RESTRICTION ENZYME HINDI METHYLASE SUBUNIT"/>
    <property type="match status" value="1"/>
</dbReference>
<dbReference type="Gene3D" id="3.90.220.20">
    <property type="entry name" value="DNA methylase specificity domains"/>
    <property type="match status" value="1"/>
</dbReference>
<dbReference type="PANTHER" id="PTHR42998">
    <property type="entry name" value="TYPE I RESTRICTION ENZYME HINDVIIP M PROTEIN-RELATED"/>
    <property type="match status" value="1"/>
</dbReference>
<evidence type="ECO:0000259" key="3">
    <source>
        <dbReference type="Pfam" id="PF02384"/>
    </source>
</evidence>
<dbReference type="InterPro" id="IPR044946">
    <property type="entry name" value="Restrct_endonuc_typeI_TRD_sf"/>
</dbReference>
<dbReference type="REBASE" id="278983">
    <property type="entry name" value="M.CasB79ORF12440P"/>
</dbReference>
<protein>
    <recommendedName>
        <fullName evidence="3">DNA methylase adenine-specific domain-containing protein</fullName>
    </recommendedName>
</protein>
<keyword evidence="2" id="KW-0238">DNA-binding</keyword>
<comment type="caution">
    <text evidence="4">The sequence shown here is derived from an EMBL/GenBank/DDBJ whole genome shotgun (WGS) entry which is preliminary data.</text>
</comment>
<dbReference type="SUPFAM" id="SSF53335">
    <property type="entry name" value="S-adenosyl-L-methionine-dependent methyltransferases"/>
    <property type="match status" value="1"/>
</dbReference>
<reference evidence="4 5" key="1">
    <citation type="submission" date="2016-05" db="EMBL/GenBank/DDBJ databases">
        <authorList>
            <person name="Lavstsen T."/>
            <person name="Jespersen J.S."/>
        </authorList>
    </citation>
    <scope>NUCLEOTIDE SEQUENCE [LARGE SCALE GENOMIC DNA]</scope>
    <source>
        <strain evidence="4 5">B7-9</strain>
    </source>
</reference>
<dbReference type="GO" id="GO:0008170">
    <property type="term" value="F:N-methyltransferase activity"/>
    <property type="evidence" value="ECO:0007669"/>
    <property type="project" value="InterPro"/>
</dbReference>
<dbReference type="GO" id="GO:0009307">
    <property type="term" value="P:DNA restriction-modification system"/>
    <property type="evidence" value="ECO:0007669"/>
    <property type="project" value="UniProtKB-KW"/>
</dbReference>
<dbReference type="EMBL" id="LYXE01000072">
    <property type="protein sequence ID" value="PDV99451.1"/>
    <property type="molecule type" value="Genomic_DNA"/>
</dbReference>
<organism evidence="4 5">
    <name type="scientific">Candidatus Chloroploca asiatica</name>
    <dbReference type="NCBI Taxonomy" id="1506545"/>
    <lineage>
        <taxon>Bacteria</taxon>
        <taxon>Bacillati</taxon>
        <taxon>Chloroflexota</taxon>
        <taxon>Chloroflexia</taxon>
        <taxon>Chloroflexales</taxon>
        <taxon>Chloroflexineae</taxon>
        <taxon>Oscillochloridaceae</taxon>
        <taxon>Candidatus Chloroploca</taxon>
    </lineage>
</organism>
<dbReference type="InterPro" id="IPR029063">
    <property type="entry name" value="SAM-dependent_MTases_sf"/>
</dbReference>